<evidence type="ECO:0000313" key="2">
    <source>
        <dbReference type="Proteomes" id="UP000762703"/>
    </source>
</evidence>
<accession>A0A8T3VNP8</accession>
<dbReference type="EMBL" id="SUTE01000109">
    <property type="protein sequence ID" value="MBE6506290.1"/>
    <property type="molecule type" value="Genomic_DNA"/>
</dbReference>
<reference evidence="1" key="1">
    <citation type="submission" date="2019-04" db="EMBL/GenBank/DDBJ databases">
        <title>Evolution of Biomass-Degrading Anaerobic Consortia Revealed by Metagenomics.</title>
        <authorList>
            <person name="Peng X."/>
        </authorList>
    </citation>
    <scope>NUCLEOTIDE SEQUENCE</scope>
    <source>
        <strain evidence="1">SIG12</strain>
    </source>
</reference>
<evidence type="ECO:0000313" key="1">
    <source>
        <dbReference type="EMBL" id="MBE6506290.1"/>
    </source>
</evidence>
<comment type="caution">
    <text evidence="1">The sequence shown here is derived from an EMBL/GenBank/DDBJ whole genome shotgun (WGS) entry which is preliminary data.</text>
</comment>
<dbReference type="AlphaFoldDB" id="A0A8T3VNP8"/>
<proteinExistence type="predicted"/>
<dbReference type="RefSeq" id="WP_303737959.1">
    <property type="nucleotide sequence ID" value="NZ_SUTE01000109.1"/>
</dbReference>
<organism evidence="1 2">
    <name type="scientific">Methanobrevibacter millerae</name>
    <dbReference type="NCBI Taxonomy" id="230361"/>
    <lineage>
        <taxon>Archaea</taxon>
        <taxon>Methanobacteriati</taxon>
        <taxon>Methanobacteriota</taxon>
        <taxon>Methanomada group</taxon>
        <taxon>Methanobacteria</taxon>
        <taxon>Methanobacteriales</taxon>
        <taxon>Methanobacteriaceae</taxon>
        <taxon>Methanobrevibacter</taxon>
    </lineage>
</organism>
<name>A0A8T3VNP8_9EURY</name>
<gene>
    <name evidence="1" type="ORF">E7Z73_11280</name>
</gene>
<sequence>MKTNKNKIKRNKKIKNFFNKLYVSFPNVTKISDKHDLIKEFNINYVYFSNEKDVWFAKRKNENEEIFLFGKSDETKELLTPSNKFLKISFDKDTIYSGKFNGILTNNEVFIDNNYFNKNYPNFKTKLPKKSMEIIDKNIEVIILGNYSNSIEFYNNLKILLEELNHYKPIKDIDNKKSKKDKTKDKYCSLCNKKLKENEEELCNKCSKKRYASKLLKKILKFVDPEIKFDKNNLPKEYYNEIQIHETIWTLQEVNLLDEKDDYCILKNKNILDNFIKKYYIESKSQKTIDKKTDTPSKKITKKCIICEKTLPTSKFYKSDKFKDGFEDYCKNCKKKVNTANYLKEILNYVEPEDTFKKEILPEDKNSYNGILGKIWALQDADLIIKNDNEETYILTDSKTCENYLNKYYIEKEDKKIKSEKPQKPEKQLLTKKEQMKIVINSISSGKTNKEAAELASIPIYKITHWYKQGKDGIGKDNVSFYKKYNRAMKEFELNSIKDLYIIESFNKKDELSIADSLRKQQMEIILKNLGQGKNMKNAAYAANITNETLQQWYKRGQNKLGAEYHELFEKINIITSPIKTPKPDEETEIKKETEKTDESEFEGILNLLPVEYAQYFKYESESGFAWVNKRQDKWIYSRKVSGLRQQLSSKNLYILYLNVNKKHYVWGVRDLTKAKESLASCEKPKLQTSYGTKRDFQNNKKIKTNDNNQIENNRTDTIFKEDNVTCITFDSKSHKRVIISGLINSNSLMNTLYNFKIYENDITKIITNNQNAVTEIFIELKINNAKINIFREKIKYLGWKMIN</sequence>
<protein>
    <submittedName>
        <fullName evidence="1">Uncharacterized protein</fullName>
    </submittedName>
</protein>
<dbReference type="Proteomes" id="UP000762703">
    <property type="component" value="Unassembled WGS sequence"/>
</dbReference>